<feature type="disulfide bond" evidence="16">
    <location>
        <begin position="177"/>
        <end position="195"/>
    </location>
</feature>
<evidence type="ECO:0000256" key="2">
    <source>
        <dbReference type="ARBA" id="ARBA00004613"/>
    </source>
</evidence>
<reference evidence="21 22" key="1">
    <citation type="submission" date="2016-03" db="EMBL/GenBank/DDBJ databases">
        <title>Trachymyrmex septentrionalis WGS genome.</title>
        <authorList>
            <person name="Nygaard S."/>
            <person name="Hu H."/>
            <person name="Boomsma J."/>
            <person name="Zhang G."/>
        </authorList>
    </citation>
    <scope>NUCLEOTIDE SEQUENCE [LARGE SCALE GENOMIC DNA]</scope>
    <source>
        <strain evidence="21">Tsep2-gDNA-1</strain>
        <tissue evidence="21">Whole body</tissue>
    </source>
</reference>
<evidence type="ECO:0000256" key="11">
    <source>
        <dbReference type="ARBA" id="ARBA00022989"/>
    </source>
</evidence>
<feature type="disulfide bond" evidence="16">
    <location>
        <begin position="261"/>
        <end position="273"/>
    </location>
</feature>
<dbReference type="Pfam" id="PF14670">
    <property type="entry name" value="FXa_inhibition"/>
    <property type="match status" value="2"/>
</dbReference>
<feature type="disulfide bond" evidence="16">
    <location>
        <begin position="65"/>
        <end position="83"/>
    </location>
</feature>
<dbReference type="PROSITE" id="PS01209">
    <property type="entry name" value="LDLRA_1"/>
    <property type="match status" value="5"/>
</dbReference>
<evidence type="ECO:0000313" key="22">
    <source>
        <dbReference type="Proteomes" id="UP000078541"/>
    </source>
</evidence>
<evidence type="ECO:0000256" key="17">
    <source>
        <dbReference type="PROSITE-ProRule" id="PRU00461"/>
    </source>
</evidence>
<dbReference type="FunFam" id="2.120.10.30:FF:000008">
    <property type="entry name" value="Low-density lipoprotein receptor-related protein 4"/>
    <property type="match status" value="1"/>
</dbReference>
<feature type="disulfide bond" evidence="16">
    <location>
        <begin position="388"/>
        <end position="406"/>
    </location>
</feature>
<dbReference type="PROSITE" id="PS00010">
    <property type="entry name" value="ASX_HYDROXYL"/>
    <property type="match status" value="1"/>
</dbReference>
<dbReference type="InterPro" id="IPR049883">
    <property type="entry name" value="NOTCH1_EGF-like"/>
</dbReference>
<dbReference type="InterPro" id="IPR000033">
    <property type="entry name" value="LDLR_classB_rpt"/>
</dbReference>
<evidence type="ECO:0000256" key="5">
    <source>
        <dbReference type="ARBA" id="ARBA00022536"/>
    </source>
</evidence>
<dbReference type="PROSITE" id="PS01187">
    <property type="entry name" value="EGF_CA"/>
    <property type="match status" value="1"/>
</dbReference>
<evidence type="ECO:0000256" key="3">
    <source>
        <dbReference type="ARBA" id="ARBA00022475"/>
    </source>
</evidence>
<name>A0A195F9C0_9HYME</name>
<evidence type="ECO:0000313" key="21">
    <source>
        <dbReference type="EMBL" id="KYN36976.1"/>
    </source>
</evidence>
<dbReference type="GO" id="GO:0016324">
    <property type="term" value="C:apical plasma membrane"/>
    <property type="evidence" value="ECO:0007669"/>
    <property type="project" value="TreeGrafter"/>
</dbReference>
<evidence type="ECO:0000256" key="6">
    <source>
        <dbReference type="ARBA" id="ARBA00022583"/>
    </source>
</evidence>
<feature type="disulfide bond" evidence="16">
    <location>
        <begin position="360"/>
        <end position="375"/>
    </location>
</feature>
<feature type="repeat" description="LDL-receptor class B" evidence="17">
    <location>
        <begin position="833"/>
        <end position="877"/>
    </location>
</feature>
<dbReference type="GO" id="GO:0005509">
    <property type="term" value="F:calcium ion binding"/>
    <property type="evidence" value="ECO:0007669"/>
    <property type="project" value="InterPro"/>
</dbReference>
<dbReference type="PROSITE" id="PS01186">
    <property type="entry name" value="EGF_2"/>
    <property type="match status" value="1"/>
</dbReference>
<evidence type="ECO:0000256" key="9">
    <source>
        <dbReference type="ARBA" id="ARBA00022737"/>
    </source>
</evidence>
<keyword evidence="13 16" id="KW-1015">Disulfide bond</keyword>
<feature type="non-terminal residue" evidence="21">
    <location>
        <position position="1"/>
    </location>
</feature>
<dbReference type="PRINTS" id="PR00261">
    <property type="entry name" value="LDLRECEPTOR"/>
</dbReference>
<keyword evidence="3" id="KW-1003">Cell membrane</keyword>
<feature type="disulfide bond" evidence="16">
    <location>
        <begin position="322"/>
        <end position="337"/>
    </location>
</feature>
<sequence>GWWWFAVTQCGGTEATKDTTVRRKRVVMGRESRGVLLLVALAVLAAADAFSTDSKVACPLRQFRCANGRCIPISWVCDKSDDCTDNSDESPEECKNINWCLMISNSIEINRLVCVTEATPRKSRGNCWSPTWPKNVSWCTCILLLLSCAIIPSISAIAHSHTNISDTLECKETDFKCSNGRCIPNIWHCDGDRDCPDGTDEDPAVCSKIFSKFYKNIHDIFHSTLVKEGNAFNKETFCISIIQCSVIFARVLNRIKGLIPCNEREFECSPGECIPKTWLCDHQTDCSNNLDEKDCYRTKTCTPEQFTCHSGNGECVALTWMCDDNPDCSDGSDEAECNDTCRSDEFTCANKHCIQQLWVCDNDNDCGDNSDEKGCGPITCHPGTDFACSENYCITSRWRCDGDYDCPDRSDEMGCKDIHNGKKISHCENKEFDCDDGVTCIHQTWVCDGEKDCPNGADESPQRCHNVTCRPDQFQCEDRRSCISVARIIVYVSDFQRFVCLGHLYCNGKAECSDGSDEKNCTSKIVSCDPRIQFECSEGSCIPLENVCNKNPDCIGWEDESAELCGVNECAKNNGGCSQICVDLPIGYRCDCRTGYRLIDNRTCDDVDECLEPGSCSQFCHNEKGGFKCSCATGYLKDPRNLTRCKAAEGHASLLFARRHDIRKVALDRQEMTAIVNNTKMATALDFVFRTGMIFWSDISEKKIYKYIDQMTYFFRAPIDEGNERTVVIENDFTTSDGLAVDWIYSHIYWTDSGKDTIELANFEGNMRKTLIRDRIQEPRAIALNPLEGWMFWTDWSDEARIERAGMDGTRRSVIVGNDVKWPNGLALDLIGKRVYWVDAKLNIIGSCNYDGTGRRTVLYSPESLRHPFSITTFEDYVYWTDWDKETIFKANKFTGKEVEAVTSIRTLQHPMVVHVYHPYRQPDGMNQCQAVNGHCSHLCLPAPKINSRSPLLSCACPDGLRLLPDGLMCVENVTTTIAPSTQTPMMPFQRLKPLNVTTTANPLSPGDAERKGNSIAESTDPGLVAGIVIGVVSLGLLLLALVAVLCYRHYLHRNVTSMNFDNPVYRKTTEDQFSLEKNRFPLPAATVGEEAQEPLTSPGTNDYV</sequence>
<dbReference type="Pfam" id="PF07645">
    <property type="entry name" value="EGF_CA"/>
    <property type="match status" value="1"/>
</dbReference>
<dbReference type="Gene3D" id="2.40.128.620">
    <property type="match status" value="1"/>
</dbReference>
<dbReference type="GO" id="GO:0006898">
    <property type="term" value="P:receptor-mediated endocytosis"/>
    <property type="evidence" value="ECO:0007669"/>
    <property type="project" value="TreeGrafter"/>
</dbReference>
<dbReference type="PROSITE" id="PS51120">
    <property type="entry name" value="LDLRB"/>
    <property type="match status" value="3"/>
</dbReference>
<feature type="disulfide bond" evidence="16">
    <location>
        <begin position="348"/>
        <end position="366"/>
    </location>
</feature>
<feature type="transmembrane region" description="Helical" evidence="19">
    <location>
        <begin position="1024"/>
        <end position="1048"/>
    </location>
</feature>
<gene>
    <name evidence="21" type="ORF">ALC56_08767</name>
</gene>
<keyword evidence="9" id="KW-0677">Repeat</keyword>
<feature type="disulfide bond" evidence="16">
    <location>
        <begin position="58"/>
        <end position="70"/>
    </location>
</feature>
<dbReference type="SUPFAM" id="SSF63825">
    <property type="entry name" value="YWTD domain"/>
    <property type="match status" value="1"/>
</dbReference>
<dbReference type="SMART" id="SM00181">
    <property type="entry name" value="EGF"/>
    <property type="match status" value="5"/>
</dbReference>
<feature type="disulfide bond" evidence="16">
    <location>
        <begin position="170"/>
        <end position="182"/>
    </location>
</feature>
<dbReference type="InterPro" id="IPR002172">
    <property type="entry name" value="LDrepeatLR_classA_rpt"/>
</dbReference>
<dbReference type="SMART" id="SM00135">
    <property type="entry name" value="LY"/>
    <property type="match status" value="4"/>
</dbReference>
<dbReference type="CDD" id="cd00112">
    <property type="entry name" value="LDLa"/>
    <property type="match status" value="9"/>
</dbReference>
<dbReference type="InterPro" id="IPR023415">
    <property type="entry name" value="LDLR_class-A_CS"/>
</dbReference>
<dbReference type="Gene3D" id="2.10.25.10">
    <property type="entry name" value="Laminin"/>
    <property type="match status" value="3"/>
</dbReference>
<dbReference type="InterPro" id="IPR051221">
    <property type="entry name" value="LDLR-related"/>
</dbReference>
<evidence type="ECO:0000256" key="8">
    <source>
        <dbReference type="ARBA" id="ARBA00022729"/>
    </source>
</evidence>
<dbReference type="FunFam" id="4.10.400.10:FF:000011">
    <property type="entry name" value="Low-density lipoprotein receptor-related protein 1"/>
    <property type="match status" value="2"/>
</dbReference>
<dbReference type="GO" id="GO:0042562">
    <property type="term" value="F:hormone binding"/>
    <property type="evidence" value="ECO:0007669"/>
    <property type="project" value="TreeGrafter"/>
</dbReference>
<dbReference type="AlphaFoldDB" id="A0A195F9C0"/>
<keyword evidence="22" id="KW-1185">Reference proteome</keyword>
<evidence type="ECO:0000256" key="7">
    <source>
        <dbReference type="ARBA" id="ARBA00022692"/>
    </source>
</evidence>
<dbReference type="InterPro" id="IPR000152">
    <property type="entry name" value="EGF-type_Asp/Asn_hydroxyl_site"/>
</dbReference>
<keyword evidence="15" id="KW-0325">Glycoprotein</keyword>
<dbReference type="InterPro" id="IPR036055">
    <property type="entry name" value="LDL_receptor-like_sf"/>
</dbReference>
<dbReference type="InterPro" id="IPR000742">
    <property type="entry name" value="EGF"/>
</dbReference>
<keyword evidence="11 19" id="KW-1133">Transmembrane helix</keyword>
<dbReference type="Gene3D" id="4.10.400.10">
    <property type="entry name" value="Low-density Lipoprotein Receptor"/>
    <property type="match status" value="8"/>
</dbReference>
<keyword evidence="7 19" id="KW-0812">Transmembrane</keyword>
<feature type="disulfide bond" evidence="16">
    <location>
        <begin position="506"/>
        <end position="521"/>
    </location>
</feature>
<comment type="subcellular location">
    <subcellularLocation>
        <location evidence="1">Cell membrane</location>
        <topology evidence="1">Single-pass type I membrane protein</topology>
    </subcellularLocation>
    <subcellularLocation>
        <location evidence="2">Secreted</location>
    </subcellularLocation>
</comment>
<dbReference type="PANTHER" id="PTHR22722:SF14">
    <property type="entry name" value="MEGALIN, ISOFORM A"/>
    <property type="match status" value="1"/>
</dbReference>
<evidence type="ECO:0000256" key="1">
    <source>
        <dbReference type="ARBA" id="ARBA00004251"/>
    </source>
</evidence>
<dbReference type="Pfam" id="PF00057">
    <property type="entry name" value="Ldl_recept_a"/>
    <property type="match status" value="8"/>
</dbReference>
<evidence type="ECO:0000259" key="20">
    <source>
        <dbReference type="PROSITE" id="PS01186"/>
    </source>
</evidence>
<dbReference type="SUPFAM" id="SSF57184">
    <property type="entry name" value="Growth factor receptor domain"/>
    <property type="match status" value="1"/>
</dbReference>
<dbReference type="SMART" id="SM00179">
    <property type="entry name" value="EGF_CA"/>
    <property type="match status" value="2"/>
</dbReference>
<dbReference type="FunFam" id="4.10.400.10:FF:000030">
    <property type="entry name" value="Sortilin related receptor 1"/>
    <property type="match status" value="1"/>
</dbReference>
<feature type="disulfide bond" evidence="16">
    <location>
        <begin position="400"/>
        <end position="415"/>
    </location>
</feature>
<feature type="compositionally biased region" description="Polar residues" evidence="18">
    <location>
        <begin position="1095"/>
        <end position="1105"/>
    </location>
</feature>
<dbReference type="Gene3D" id="2.120.10.30">
    <property type="entry name" value="TolB, C-terminal domain"/>
    <property type="match status" value="1"/>
</dbReference>
<feature type="region of interest" description="Disordered" evidence="18">
    <location>
        <begin position="1085"/>
        <end position="1105"/>
    </location>
</feature>
<evidence type="ECO:0000256" key="16">
    <source>
        <dbReference type="PROSITE-ProRule" id="PRU00124"/>
    </source>
</evidence>
<keyword evidence="6" id="KW-0254">Endocytosis</keyword>
<keyword evidence="21" id="KW-0449">Lipoprotein</keyword>
<dbReference type="CDD" id="cd00054">
    <property type="entry name" value="EGF_CA"/>
    <property type="match status" value="2"/>
</dbReference>
<dbReference type="SMART" id="SM00192">
    <property type="entry name" value="LDLa"/>
    <property type="match status" value="9"/>
</dbReference>
<feature type="disulfide bond" evidence="16">
    <location>
        <begin position="280"/>
        <end position="295"/>
    </location>
</feature>
<feature type="disulfide bond" evidence="16">
    <location>
        <begin position="536"/>
        <end position="554"/>
    </location>
</feature>
<dbReference type="Proteomes" id="UP000078541">
    <property type="component" value="Unassembled WGS sequence"/>
</dbReference>
<dbReference type="SUPFAM" id="SSF57424">
    <property type="entry name" value="LDL receptor-like module"/>
    <property type="match status" value="8"/>
</dbReference>
<keyword evidence="10" id="KW-0106">Calcium</keyword>
<comment type="caution">
    <text evidence="16">Lacks conserved residue(s) required for the propagation of feature annotation.</text>
</comment>
<accession>A0A195F9C0</accession>
<proteinExistence type="predicted"/>
<feature type="domain" description="EGF-like" evidence="20">
    <location>
        <begin position="590"/>
        <end position="604"/>
    </location>
</feature>
<dbReference type="FunFam" id="2.10.25.10:FF:000009">
    <property type="entry name" value="Low-density lipoprotein receptor isoform 1"/>
    <property type="match status" value="1"/>
</dbReference>
<evidence type="ECO:0000256" key="14">
    <source>
        <dbReference type="ARBA" id="ARBA00023170"/>
    </source>
</evidence>
<dbReference type="STRING" id="34720.A0A195F9C0"/>
<organism evidence="21 22">
    <name type="scientific">Trachymyrmex septentrionalis</name>
    <dbReference type="NCBI Taxonomy" id="34720"/>
    <lineage>
        <taxon>Eukaryota</taxon>
        <taxon>Metazoa</taxon>
        <taxon>Ecdysozoa</taxon>
        <taxon>Arthropoda</taxon>
        <taxon>Hexapoda</taxon>
        <taxon>Insecta</taxon>
        <taxon>Pterygota</taxon>
        <taxon>Neoptera</taxon>
        <taxon>Endopterygota</taxon>
        <taxon>Hymenoptera</taxon>
        <taxon>Apocrita</taxon>
        <taxon>Aculeata</taxon>
        <taxon>Formicoidea</taxon>
        <taxon>Formicidae</taxon>
        <taxon>Myrmicinae</taxon>
        <taxon>Trachymyrmex</taxon>
    </lineage>
</organism>
<dbReference type="InterPro" id="IPR011042">
    <property type="entry name" value="6-blade_b-propeller_TolB-like"/>
</dbReference>
<dbReference type="FunFam" id="4.10.400.10:FF:000113">
    <property type="entry name" value="Low-density lipoprotein receptor-related protein 8"/>
    <property type="match status" value="1"/>
</dbReference>
<dbReference type="PROSITE" id="PS50068">
    <property type="entry name" value="LDLRA_2"/>
    <property type="match status" value="9"/>
</dbReference>
<feature type="repeat" description="LDL-receptor class B" evidence="17">
    <location>
        <begin position="746"/>
        <end position="788"/>
    </location>
</feature>
<keyword evidence="5" id="KW-0245">EGF-like domain</keyword>
<dbReference type="PANTHER" id="PTHR22722">
    <property type="entry name" value="LOW-DENSITY LIPOPROTEIN RECEPTOR-RELATED PROTEIN 2-RELATED"/>
    <property type="match status" value="1"/>
</dbReference>
<protein>
    <submittedName>
        <fullName evidence="21">Very low-density lipoprotein receptor</fullName>
    </submittedName>
</protein>
<dbReference type="Pfam" id="PF00058">
    <property type="entry name" value="Ldl_recept_b"/>
    <property type="match status" value="2"/>
</dbReference>
<dbReference type="InterPro" id="IPR009030">
    <property type="entry name" value="Growth_fac_rcpt_cys_sf"/>
</dbReference>
<dbReference type="GO" id="GO:0043235">
    <property type="term" value="C:receptor complex"/>
    <property type="evidence" value="ECO:0007669"/>
    <property type="project" value="TreeGrafter"/>
</dbReference>
<keyword evidence="12 19" id="KW-0472">Membrane</keyword>
<feature type="disulfide bond" evidence="16">
    <location>
        <begin position="268"/>
        <end position="286"/>
    </location>
</feature>
<feature type="repeat" description="LDL-receptor class B" evidence="17">
    <location>
        <begin position="789"/>
        <end position="832"/>
    </location>
</feature>
<evidence type="ECO:0000256" key="13">
    <source>
        <dbReference type="ARBA" id="ARBA00023157"/>
    </source>
</evidence>
<keyword evidence="8" id="KW-0732">Signal</keyword>
<dbReference type="InterPro" id="IPR001881">
    <property type="entry name" value="EGF-like_Ca-bd_dom"/>
</dbReference>
<evidence type="ECO:0000256" key="19">
    <source>
        <dbReference type="SAM" id="Phobius"/>
    </source>
</evidence>
<evidence type="ECO:0000256" key="4">
    <source>
        <dbReference type="ARBA" id="ARBA00022525"/>
    </source>
</evidence>
<dbReference type="GO" id="GO:0005576">
    <property type="term" value="C:extracellular region"/>
    <property type="evidence" value="ECO:0007669"/>
    <property type="project" value="UniProtKB-SubCell"/>
</dbReference>
<evidence type="ECO:0000256" key="10">
    <source>
        <dbReference type="ARBA" id="ARBA00022837"/>
    </source>
</evidence>
<evidence type="ECO:0000256" key="18">
    <source>
        <dbReference type="SAM" id="MobiDB-lite"/>
    </source>
</evidence>
<dbReference type="EMBL" id="KQ981727">
    <property type="protein sequence ID" value="KYN36976.1"/>
    <property type="molecule type" value="Genomic_DNA"/>
</dbReference>
<evidence type="ECO:0000256" key="12">
    <source>
        <dbReference type="ARBA" id="ARBA00023136"/>
    </source>
</evidence>
<dbReference type="InterPro" id="IPR018097">
    <property type="entry name" value="EGF_Ca-bd_CS"/>
</dbReference>
<feature type="disulfide bond" evidence="16">
    <location>
        <begin position="341"/>
        <end position="353"/>
    </location>
</feature>
<evidence type="ECO:0000256" key="15">
    <source>
        <dbReference type="ARBA" id="ARBA00023180"/>
    </source>
</evidence>
<keyword evidence="14 21" id="KW-0675">Receptor</keyword>
<keyword evidence="4" id="KW-0964">Secreted</keyword>